<dbReference type="Proteomes" id="UP000695022">
    <property type="component" value="Unplaced"/>
</dbReference>
<dbReference type="Pfam" id="PF13877">
    <property type="entry name" value="RPAP3_C"/>
    <property type="match status" value="1"/>
</dbReference>
<evidence type="ECO:0000256" key="2">
    <source>
        <dbReference type="ARBA" id="ARBA00022490"/>
    </source>
</evidence>
<feature type="compositionally biased region" description="Basic and acidic residues" evidence="7">
    <location>
        <begin position="382"/>
        <end position="391"/>
    </location>
</feature>
<dbReference type="Gene3D" id="1.25.40.10">
    <property type="entry name" value="Tetratricopeptide repeat domain"/>
    <property type="match status" value="3"/>
</dbReference>
<proteinExistence type="predicted"/>
<dbReference type="SUPFAM" id="SSF48452">
    <property type="entry name" value="TPR-like"/>
    <property type="match status" value="3"/>
</dbReference>
<feature type="compositionally biased region" description="Basic and acidic residues" evidence="7">
    <location>
        <begin position="766"/>
        <end position="796"/>
    </location>
</feature>
<keyword evidence="9" id="KW-1185">Reference proteome</keyword>
<evidence type="ECO:0000256" key="4">
    <source>
        <dbReference type="ARBA" id="ARBA00022803"/>
    </source>
</evidence>
<dbReference type="RefSeq" id="XP_014668124.1">
    <property type="nucleotide sequence ID" value="XM_014812638.1"/>
</dbReference>
<feature type="compositionally biased region" description="Polar residues" evidence="7">
    <location>
        <begin position="392"/>
        <end position="401"/>
    </location>
</feature>
<evidence type="ECO:0000256" key="3">
    <source>
        <dbReference type="ARBA" id="ARBA00022737"/>
    </source>
</evidence>
<accession>A0ABM1E7F3</accession>
<feature type="compositionally biased region" description="Basic and acidic residues" evidence="7">
    <location>
        <begin position="402"/>
        <end position="417"/>
    </location>
</feature>
<gene>
    <name evidence="10" type="primary">LOC106809537</name>
</gene>
<reference evidence="10" key="1">
    <citation type="submission" date="2025-08" db="UniProtKB">
        <authorList>
            <consortium name="RefSeq"/>
        </authorList>
    </citation>
    <scope>IDENTIFICATION</scope>
</reference>
<dbReference type="PROSITE" id="PS50005">
    <property type="entry name" value="TPR"/>
    <property type="match status" value="1"/>
</dbReference>
<dbReference type="GeneID" id="106809537"/>
<dbReference type="PANTHER" id="PTHR45984">
    <property type="entry name" value="RNA (RNA) POLYMERASE II ASSOCIATED PROTEIN HOMOLOG"/>
    <property type="match status" value="1"/>
</dbReference>
<feature type="compositionally biased region" description="Low complexity" evidence="7">
    <location>
        <begin position="264"/>
        <end position="276"/>
    </location>
</feature>
<evidence type="ECO:0000256" key="6">
    <source>
        <dbReference type="SAM" id="Coils"/>
    </source>
</evidence>
<feature type="compositionally biased region" description="Polar residues" evidence="7">
    <location>
        <begin position="277"/>
        <end position="291"/>
    </location>
</feature>
<keyword evidence="3" id="KW-0677">Repeat</keyword>
<evidence type="ECO:0000259" key="8">
    <source>
        <dbReference type="Pfam" id="PF13877"/>
    </source>
</evidence>
<dbReference type="Pfam" id="PF13181">
    <property type="entry name" value="TPR_8"/>
    <property type="match status" value="2"/>
</dbReference>
<feature type="region of interest" description="Disordered" evidence="7">
    <location>
        <begin position="1"/>
        <end position="41"/>
    </location>
</feature>
<feature type="coiled-coil region" evidence="6">
    <location>
        <begin position="303"/>
        <end position="330"/>
    </location>
</feature>
<dbReference type="InterPro" id="IPR019734">
    <property type="entry name" value="TPR_rpt"/>
</dbReference>
<keyword evidence="6" id="KW-0175">Coiled coil</keyword>
<dbReference type="InterPro" id="IPR011990">
    <property type="entry name" value="TPR-like_helical_dom_sf"/>
</dbReference>
<comment type="subcellular location">
    <subcellularLocation>
        <location evidence="1">Cytoplasm</location>
    </subcellularLocation>
</comment>
<sequence length="926" mass="103438">MQQDQQKSRSINLDTSACTTEGLTVQERSEQASKDKDKGNEAFASGDYQEALLYYSRSISYSPLAASYNNRALAHIKLENYETSIEDCNTVLQMEAGNIKALMRRGLSYKALRRFDMAENDLEQVLSAEPHNKRAQALLNELYKASGKLGIRHSKPGGTERKGRRMVIEDVGKGEVSRPDTDCSRATAQGREEETSSKPANQDTNMPSHSSHVLGKGASADKLTRDDENSMRKATEQNNKGGHVQIDATSDSKETVDETSSPHSGSSSARMSENSSNEVPASTMAPTPTRLSDNEEMQPPASVDKMEASIKHMETNLDKQSQRLDDVLESLQSKGHNVEKLAEGLKFLRESVEKGIVDSETTLQSIKDGEHELQAASERLQNEENTVKHNQGEQTTTASDITKSDVTEKQSERKTTEPDECTDVVAKPTMAVQEVSLPPEPPAPLPDKVVKLKDQGNAFFKAGQYADALERYTAAITVLHKAKGNHAGNLSVLYSNRAACYFKTGDCRASIEDCDRALEETPHSLKPLLRKAAAFETMEKYGFAYVNNRHVLSIDCNNLTAQEGATRCAKMLQELQGPGWRVQLPKIPSVPAGLSLLDRTTTPASVQQSVPEPTPAQRFEEVKVKGNAFVQKRNYAAAIECYTECTTLLPDKALGFTNRALCLLKLNKNEQAEQDCTVALVLEPDNVKALFRRAQARHTLQLYKLAMQDLLHLLKLEPSNKAAKTQIETVKELYKQELEKKRQQQKTTPPVVKKRVHIEEVNGNNSEHHITDHTKSRKDEGKNSKDKKSLSKDSKLRPSIKKATPYEFLSAWNGLKKTEGTEPYAWLLSQVKPRELPKVISNKLDGEMLNMIVACTDEHFIDKDKTELAYQYLLNLCQVQRFGMVSMFFTDPERNRLRRIFDKLRERSSGKFTTQEIGILQVKFGV</sequence>
<evidence type="ECO:0000256" key="5">
    <source>
        <dbReference type="PROSITE-ProRule" id="PRU00339"/>
    </source>
</evidence>
<dbReference type="PANTHER" id="PTHR45984:SF1">
    <property type="entry name" value="SPAG1 AXONEMAL DYNEIN ASSEMBLY FACTOR"/>
    <property type="match status" value="1"/>
</dbReference>
<dbReference type="Pfam" id="PF13432">
    <property type="entry name" value="TPR_16"/>
    <property type="match status" value="1"/>
</dbReference>
<name>A0ABM1E7F3_PRICU</name>
<feature type="compositionally biased region" description="Basic and acidic residues" evidence="7">
    <location>
        <begin position="27"/>
        <end position="40"/>
    </location>
</feature>
<feature type="domain" description="RNA-polymerase II-associated protein 3-like C-terminal" evidence="8">
    <location>
        <begin position="803"/>
        <end position="894"/>
    </location>
</feature>
<dbReference type="SMART" id="SM00028">
    <property type="entry name" value="TPR"/>
    <property type="match status" value="7"/>
</dbReference>
<feature type="region of interest" description="Disordered" evidence="7">
    <location>
        <begin position="149"/>
        <end position="301"/>
    </location>
</feature>
<feature type="compositionally biased region" description="Polar residues" evidence="7">
    <location>
        <begin position="197"/>
        <end position="211"/>
    </location>
</feature>
<feature type="compositionally biased region" description="Basic and acidic residues" evidence="7">
    <location>
        <begin position="222"/>
        <end position="235"/>
    </location>
</feature>
<dbReference type="InterPro" id="IPR051982">
    <property type="entry name" value="CiliaryAsmbly_MitoImport"/>
</dbReference>
<evidence type="ECO:0000313" key="10">
    <source>
        <dbReference type="RefSeq" id="XP_014668124.1"/>
    </source>
</evidence>
<feature type="compositionally biased region" description="Basic and acidic residues" evidence="7">
    <location>
        <begin position="158"/>
        <end position="183"/>
    </location>
</feature>
<evidence type="ECO:0000313" key="9">
    <source>
        <dbReference type="Proteomes" id="UP000695022"/>
    </source>
</evidence>
<feature type="compositionally biased region" description="Polar residues" evidence="7">
    <location>
        <begin position="1"/>
        <end position="23"/>
    </location>
</feature>
<feature type="region of interest" description="Disordered" evidence="7">
    <location>
        <begin position="382"/>
        <end position="420"/>
    </location>
</feature>
<feature type="region of interest" description="Disordered" evidence="7">
    <location>
        <begin position="739"/>
        <end position="796"/>
    </location>
</feature>
<feature type="repeat" description="TPR" evidence="5">
    <location>
        <begin position="99"/>
        <end position="132"/>
    </location>
</feature>
<evidence type="ECO:0000256" key="1">
    <source>
        <dbReference type="ARBA" id="ARBA00004496"/>
    </source>
</evidence>
<keyword evidence="4 5" id="KW-0802">TPR repeat</keyword>
<keyword evidence="2" id="KW-0963">Cytoplasm</keyword>
<dbReference type="InterPro" id="IPR025986">
    <property type="entry name" value="RPAP3-like_C"/>
</dbReference>
<evidence type="ECO:0000256" key="7">
    <source>
        <dbReference type="SAM" id="MobiDB-lite"/>
    </source>
</evidence>
<organism evidence="9 10">
    <name type="scientific">Priapulus caudatus</name>
    <name type="common">Priapulid worm</name>
    <dbReference type="NCBI Taxonomy" id="37621"/>
    <lineage>
        <taxon>Eukaryota</taxon>
        <taxon>Metazoa</taxon>
        <taxon>Ecdysozoa</taxon>
        <taxon>Scalidophora</taxon>
        <taxon>Priapulida</taxon>
        <taxon>Priapulimorpha</taxon>
        <taxon>Priapulimorphida</taxon>
        <taxon>Priapulidae</taxon>
        <taxon>Priapulus</taxon>
    </lineage>
</organism>
<protein>
    <submittedName>
        <fullName evidence="10">Sperm-associated antigen 1-like</fullName>
    </submittedName>
</protein>